<feature type="region of interest" description="Disordered" evidence="1">
    <location>
        <begin position="112"/>
        <end position="279"/>
    </location>
</feature>
<evidence type="ECO:0000313" key="2">
    <source>
        <dbReference type="EMBL" id="CAB1128116.1"/>
    </source>
</evidence>
<gene>
    <name evidence="2" type="ORF">R50_0610</name>
</gene>
<dbReference type="KEGG" id="hfv:R50_0610"/>
<organism evidence="2 3">
    <name type="scientific">Candidatus Hydrogenisulfobacillus filiaventi</name>
    <dbReference type="NCBI Taxonomy" id="2707344"/>
    <lineage>
        <taxon>Bacteria</taxon>
        <taxon>Bacillati</taxon>
        <taxon>Bacillota</taxon>
        <taxon>Clostridia</taxon>
        <taxon>Eubacteriales</taxon>
        <taxon>Clostridiales Family XVII. Incertae Sedis</taxon>
        <taxon>Candidatus Hydrogenisulfobacillus</taxon>
    </lineage>
</organism>
<evidence type="ECO:0000313" key="3">
    <source>
        <dbReference type="Proteomes" id="UP000503399"/>
    </source>
</evidence>
<feature type="compositionally biased region" description="Gly residues" evidence="1">
    <location>
        <begin position="223"/>
        <end position="232"/>
    </location>
</feature>
<accession>A0A6F8ZDM8</accession>
<reference evidence="2 3" key="1">
    <citation type="submission" date="2020-02" db="EMBL/GenBank/DDBJ databases">
        <authorList>
            <person name="Hogendoorn C."/>
        </authorList>
    </citation>
    <scope>NUCLEOTIDE SEQUENCE [LARGE SCALE GENOMIC DNA]</scope>
    <source>
        <strain evidence="2">R501</strain>
    </source>
</reference>
<proteinExistence type="predicted"/>
<keyword evidence="3" id="KW-1185">Reference proteome</keyword>
<feature type="compositionally biased region" description="Gly residues" evidence="1">
    <location>
        <begin position="240"/>
        <end position="251"/>
    </location>
</feature>
<name>A0A6F8ZDM8_9FIRM</name>
<dbReference type="AlphaFoldDB" id="A0A6F8ZDM8"/>
<evidence type="ECO:0000256" key="1">
    <source>
        <dbReference type="SAM" id="MobiDB-lite"/>
    </source>
</evidence>
<sequence>MSPPNWANSWPWPAALGWGWSWPIRTWPSWRNPCAAACWPTPASVWPWAAWPRRTSPACGHWPPPFLCLTACATCPGGRPGPASPAGAASGRRCRSASGTCRYERPAARPAGLAVAPGRLSAGPGGGGPGPARSAGCGRRPLGGRSPPPPAPCLPGGPDLPVPGTGPLELEPDPPRAGRPRPRRPRPPAALRRRSLAGGRHRQRKPPAMAGQTGTLSPVGPRSPGGGRGGSPARGPAGRLAGGGSGPGPLAGRGLPPGGPGPHLTGLAGRARPAGPAPPPAAPISCYWDHGPLSLTEALHRLKAGQVVTGVEIRHGGRRLMLGFGRGAGIPAAKGNNSYNMTTPDRDR</sequence>
<feature type="compositionally biased region" description="Basic residues" evidence="1">
    <location>
        <begin position="178"/>
        <end position="205"/>
    </location>
</feature>
<dbReference type="Proteomes" id="UP000503399">
    <property type="component" value="Chromosome"/>
</dbReference>
<dbReference type="EMBL" id="LR778114">
    <property type="protein sequence ID" value="CAB1128116.1"/>
    <property type="molecule type" value="Genomic_DNA"/>
</dbReference>
<feature type="compositionally biased region" description="Low complexity" evidence="1">
    <location>
        <begin position="131"/>
        <end position="145"/>
    </location>
</feature>
<protein>
    <submittedName>
        <fullName evidence="2">Uncharacterized protein</fullName>
    </submittedName>
</protein>
<feature type="compositionally biased region" description="Pro residues" evidence="1">
    <location>
        <begin position="146"/>
        <end position="161"/>
    </location>
</feature>
<feature type="compositionally biased region" description="Low complexity" evidence="1">
    <location>
        <begin position="262"/>
        <end position="274"/>
    </location>
</feature>